<keyword evidence="1" id="KW-1133">Transmembrane helix</keyword>
<gene>
    <name evidence="2" type="ORF">CFK41_15155</name>
</gene>
<proteinExistence type="predicted"/>
<dbReference type="RefSeq" id="WP_096800426.1">
    <property type="nucleotide sequence ID" value="NZ_CP023564.1"/>
</dbReference>
<accession>A0A291H0T2</accession>
<feature type="transmembrane region" description="Helical" evidence="1">
    <location>
        <begin position="60"/>
        <end position="79"/>
    </location>
</feature>
<reference evidence="2 3" key="1">
    <citation type="journal article" date="2014" name="Int. J. Syst. Evol. Microbiol.">
        <title>Brachybacterium ginsengisoli sp. nov., isolated from soil of a ginseng field.</title>
        <authorList>
            <person name="Hoang V.A."/>
            <person name="Kim Y.J."/>
            <person name="Nguyen N.L."/>
            <person name="Yang D.C."/>
        </authorList>
    </citation>
    <scope>NUCLEOTIDE SEQUENCE [LARGE SCALE GENOMIC DNA]</scope>
    <source>
        <strain evidence="2 3">DCY80</strain>
    </source>
</reference>
<dbReference type="AlphaFoldDB" id="A0A291H0T2"/>
<keyword evidence="1" id="KW-0812">Transmembrane</keyword>
<keyword evidence="3" id="KW-1185">Reference proteome</keyword>
<dbReference type="OrthoDB" id="5196985at2"/>
<organism evidence="2 3">
    <name type="scientific">Brachybacterium ginsengisoli</name>
    <dbReference type="NCBI Taxonomy" id="1331682"/>
    <lineage>
        <taxon>Bacteria</taxon>
        <taxon>Bacillati</taxon>
        <taxon>Actinomycetota</taxon>
        <taxon>Actinomycetes</taxon>
        <taxon>Micrococcales</taxon>
        <taxon>Dermabacteraceae</taxon>
        <taxon>Brachybacterium</taxon>
    </lineage>
</organism>
<protein>
    <submittedName>
        <fullName evidence="2">Uncharacterized protein</fullName>
    </submittedName>
</protein>
<dbReference type="KEGG" id="bgg:CFK41_15155"/>
<sequence length="106" mass="10926">MNAHKESSDSATEGAHVETVGAFDIRIFIGSLIGLFGLLLVGAGLFGFDDAEAAKTGGVNANLWAGIVMVVVALGFVAWTKLEPLRIVVSDNEEGAETPKDIAPAG</sequence>
<evidence type="ECO:0000313" key="3">
    <source>
        <dbReference type="Proteomes" id="UP000217889"/>
    </source>
</evidence>
<dbReference type="Proteomes" id="UP000217889">
    <property type="component" value="Chromosome"/>
</dbReference>
<dbReference type="EMBL" id="CP023564">
    <property type="protein sequence ID" value="ATG55966.1"/>
    <property type="molecule type" value="Genomic_DNA"/>
</dbReference>
<name>A0A291H0T2_9MICO</name>
<feature type="transmembrane region" description="Helical" evidence="1">
    <location>
        <begin position="27"/>
        <end position="48"/>
    </location>
</feature>
<evidence type="ECO:0000313" key="2">
    <source>
        <dbReference type="EMBL" id="ATG55966.1"/>
    </source>
</evidence>
<evidence type="ECO:0000256" key="1">
    <source>
        <dbReference type="SAM" id="Phobius"/>
    </source>
</evidence>
<keyword evidence="1" id="KW-0472">Membrane</keyword>